<proteinExistence type="inferred from homology"/>
<evidence type="ECO:0000256" key="7">
    <source>
        <dbReference type="SAM" id="Phobius"/>
    </source>
</evidence>
<dbReference type="GO" id="GO:0006515">
    <property type="term" value="P:protein quality control for misfolded or incompletely synthesized proteins"/>
    <property type="evidence" value="ECO:0007669"/>
    <property type="project" value="TreeGrafter"/>
</dbReference>
<dbReference type="GO" id="GO:0005743">
    <property type="term" value="C:mitochondrial inner membrane"/>
    <property type="evidence" value="ECO:0007669"/>
    <property type="project" value="TreeGrafter"/>
</dbReference>
<dbReference type="GO" id="GO:0034982">
    <property type="term" value="P:mitochondrial protein processing"/>
    <property type="evidence" value="ECO:0007669"/>
    <property type="project" value="TreeGrafter"/>
</dbReference>
<dbReference type="InterPro" id="IPR051156">
    <property type="entry name" value="Mito/Outer_Membr_Metalloprot"/>
</dbReference>
<evidence type="ECO:0000259" key="8">
    <source>
        <dbReference type="Pfam" id="PF01435"/>
    </source>
</evidence>
<comment type="caution">
    <text evidence="9">The sequence shown here is derived from an EMBL/GenBank/DDBJ whole genome shotgun (WGS) entry which is preliminary data.</text>
</comment>
<keyword evidence="7" id="KW-1133">Transmembrane helix</keyword>
<dbReference type="Gene3D" id="3.30.2010.10">
    <property type="entry name" value="Metalloproteases ('zincins'), catalytic domain"/>
    <property type="match status" value="1"/>
</dbReference>
<keyword evidence="7" id="KW-0812">Transmembrane</keyword>
<dbReference type="GO" id="GO:0004222">
    <property type="term" value="F:metalloendopeptidase activity"/>
    <property type="evidence" value="ECO:0007669"/>
    <property type="project" value="InterPro"/>
</dbReference>
<keyword evidence="10" id="KW-1185">Reference proteome</keyword>
<dbReference type="PANTHER" id="PTHR22726:SF1">
    <property type="entry name" value="METALLOENDOPEPTIDASE OMA1, MITOCHONDRIAL"/>
    <property type="match status" value="1"/>
</dbReference>
<dbReference type="Proteomes" id="UP001303473">
    <property type="component" value="Unassembled WGS sequence"/>
</dbReference>
<feature type="transmembrane region" description="Helical" evidence="7">
    <location>
        <begin position="252"/>
        <end position="271"/>
    </location>
</feature>
<accession>A0AAN6S9D5</accession>
<sequence>MSRLFVFSASKAYRAPLHSFTITLPARVPPPPARTIHINSSRPTRILSQLPLGSPRLPVHARRFFHGNSRIPPSERIRHAKPLFTNANVKRVVRSPSTHAIVILAIVGAFVFYFSHLETVPVSGRTRFNVYSRDSVRQAGEMQYKMLLYDLERQGARILSDWDPRTIRVKRVMQKLIPFSGMHDEDWEIFVIDDPRTANAFVLPGGKVFVFSGILPLARNDSGLATVLGHEIAHNLADHVGERMSQSIGTNILLYSLIILAGAFGAGPLAMQIFGSRFLEVAFGHPMSRKQESEADYIGLMMMAEACYDPTEAMAFWARMEKAQAGEMPEWMSTHPSNENRIKKIQEWLPKALEKRAQSDCTTTTAFADLFRQALERGVMIAEY</sequence>
<keyword evidence="5 6" id="KW-0482">Metalloprotease</keyword>
<evidence type="ECO:0000256" key="1">
    <source>
        <dbReference type="ARBA" id="ARBA00022670"/>
    </source>
</evidence>
<protein>
    <submittedName>
        <fullName evidence="9">Peptidase family M48-domain-containing protein</fullName>
    </submittedName>
</protein>
<feature type="transmembrane region" description="Helical" evidence="7">
    <location>
        <begin position="98"/>
        <end position="117"/>
    </location>
</feature>
<evidence type="ECO:0000256" key="3">
    <source>
        <dbReference type="ARBA" id="ARBA00022801"/>
    </source>
</evidence>
<feature type="domain" description="Peptidase M48" evidence="8">
    <location>
        <begin position="167"/>
        <end position="348"/>
    </location>
</feature>
<dbReference type="CDD" id="cd07331">
    <property type="entry name" value="M48C_Oma1_like"/>
    <property type="match status" value="1"/>
</dbReference>
<keyword evidence="7" id="KW-0472">Membrane</keyword>
<reference evidence="10" key="1">
    <citation type="journal article" date="2023" name="Mol. Phylogenet. Evol.">
        <title>Genome-scale phylogeny and comparative genomics of the fungal order Sordariales.</title>
        <authorList>
            <person name="Hensen N."/>
            <person name="Bonometti L."/>
            <person name="Westerberg I."/>
            <person name="Brannstrom I.O."/>
            <person name="Guillou S."/>
            <person name="Cros-Aarteil S."/>
            <person name="Calhoun S."/>
            <person name="Haridas S."/>
            <person name="Kuo A."/>
            <person name="Mondo S."/>
            <person name="Pangilinan J."/>
            <person name="Riley R."/>
            <person name="LaButti K."/>
            <person name="Andreopoulos B."/>
            <person name="Lipzen A."/>
            <person name="Chen C."/>
            <person name="Yan M."/>
            <person name="Daum C."/>
            <person name="Ng V."/>
            <person name="Clum A."/>
            <person name="Steindorff A."/>
            <person name="Ohm R.A."/>
            <person name="Martin F."/>
            <person name="Silar P."/>
            <person name="Natvig D.O."/>
            <person name="Lalanne C."/>
            <person name="Gautier V."/>
            <person name="Ament-Velasquez S.L."/>
            <person name="Kruys A."/>
            <person name="Hutchinson M.I."/>
            <person name="Powell A.J."/>
            <person name="Barry K."/>
            <person name="Miller A.N."/>
            <person name="Grigoriev I.V."/>
            <person name="Debuchy R."/>
            <person name="Gladieux P."/>
            <person name="Hiltunen Thoren M."/>
            <person name="Johannesson H."/>
        </authorList>
    </citation>
    <scope>NUCLEOTIDE SEQUENCE [LARGE SCALE GENOMIC DNA]</scope>
    <source>
        <strain evidence="10">CBS 340.73</strain>
    </source>
</reference>
<dbReference type="PANTHER" id="PTHR22726">
    <property type="entry name" value="METALLOENDOPEPTIDASE OMA1"/>
    <property type="match status" value="1"/>
</dbReference>
<keyword evidence="2" id="KW-0479">Metal-binding</keyword>
<evidence type="ECO:0000256" key="4">
    <source>
        <dbReference type="ARBA" id="ARBA00022833"/>
    </source>
</evidence>
<organism evidence="9 10">
    <name type="scientific">Diplogelasinospora grovesii</name>
    <dbReference type="NCBI Taxonomy" id="303347"/>
    <lineage>
        <taxon>Eukaryota</taxon>
        <taxon>Fungi</taxon>
        <taxon>Dikarya</taxon>
        <taxon>Ascomycota</taxon>
        <taxon>Pezizomycotina</taxon>
        <taxon>Sordariomycetes</taxon>
        <taxon>Sordariomycetidae</taxon>
        <taxon>Sordariales</taxon>
        <taxon>Diplogelasinosporaceae</taxon>
        <taxon>Diplogelasinospora</taxon>
    </lineage>
</organism>
<evidence type="ECO:0000313" key="10">
    <source>
        <dbReference type="Proteomes" id="UP001303473"/>
    </source>
</evidence>
<comment type="cofactor">
    <cofactor evidence="6">
        <name>Zn(2+)</name>
        <dbReference type="ChEBI" id="CHEBI:29105"/>
    </cofactor>
    <text evidence="6">Binds 1 zinc ion per subunit.</text>
</comment>
<dbReference type="InterPro" id="IPR001915">
    <property type="entry name" value="Peptidase_M48"/>
</dbReference>
<dbReference type="GO" id="GO:0046872">
    <property type="term" value="F:metal ion binding"/>
    <property type="evidence" value="ECO:0007669"/>
    <property type="project" value="UniProtKB-KW"/>
</dbReference>
<dbReference type="Pfam" id="PF01435">
    <property type="entry name" value="Peptidase_M48"/>
    <property type="match status" value="1"/>
</dbReference>
<evidence type="ECO:0000256" key="6">
    <source>
        <dbReference type="RuleBase" id="RU003983"/>
    </source>
</evidence>
<dbReference type="AlphaFoldDB" id="A0AAN6S9D5"/>
<dbReference type="EMBL" id="MU853753">
    <property type="protein sequence ID" value="KAK3945917.1"/>
    <property type="molecule type" value="Genomic_DNA"/>
</dbReference>
<evidence type="ECO:0000256" key="5">
    <source>
        <dbReference type="ARBA" id="ARBA00023049"/>
    </source>
</evidence>
<evidence type="ECO:0000313" key="9">
    <source>
        <dbReference type="EMBL" id="KAK3945917.1"/>
    </source>
</evidence>
<keyword evidence="1 6" id="KW-0645">Protease</keyword>
<comment type="similarity">
    <text evidence="6">Belongs to the peptidase M48 family.</text>
</comment>
<keyword evidence="3 6" id="KW-0378">Hydrolase</keyword>
<gene>
    <name evidence="9" type="ORF">QBC46DRAFT_370321</name>
</gene>
<keyword evidence="4 6" id="KW-0862">Zinc</keyword>
<name>A0AAN6S9D5_9PEZI</name>
<evidence type="ECO:0000256" key="2">
    <source>
        <dbReference type="ARBA" id="ARBA00022723"/>
    </source>
</evidence>